<dbReference type="PANTHER" id="PTHR43546">
    <property type="entry name" value="UPF0173 METAL-DEPENDENT HYDROLASE MJ1163-RELATED"/>
    <property type="match status" value="1"/>
</dbReference>
<dbReference type="PANTHER" id="PTHR43546:SF3">
    <property type="entry name" value="UPF0173 METAL-DEPENDENT HYDROLASE MJ1163"/>
    <property type="match status" value="1"/>
</dbReference>
<dbReference type="InterPro" id="IPR036866">
    <property type="entry name" value="RibonucZ/Hydroxyglut_hydro"/>
</dbReference>
<dbReference type="InterPro" id="IPR050114">
    <property type="entry name" value="UPF0173_UPF0282_UlaG_hydrolase"/>
</dbReference>
<dbReference type="SUPFAM" id="SSF56281">
    <property type="entry name" value="Metallo-hydrolase/oxidoreductase"/>
    <property type="match status" value="1"/>
</dbReference>
<comment type="caution">
    <text evidence="2">The sequence shown here is derived from an EMBL/GenBank/DDBJ whole genome shotgun (WGS) entry which is preliminary data.</text>
</comment>
<dbReference type="RefSeq" id="WP_345349064.1">
    <property type="nucleotide sequence ID" value="NZ_BAABHJ010000002.1"/>
</dbReference>
<dbReference type="Gene3D" id="3.60.15.10">
    <property type="entry name" value="Ribonuclease Z/Hydroxyacylglutathione hydrolase-like"/>
    <property type="match status" value="1"/>
</dbReference>
<evidence type="ECO:0000313" key="3">
    <source>
        <dbReference type="Proteomes" id="UP001500212"/>
    </source>
</evidence>
<accession>A0ABP8TEK9</accession>
<organism evidence="2 3">
    <name type="scientific">Actinoallomurus liliacearum</name>
    <dbReference type="NCBI Taxonomy" id="1080073"/>
    <lineage>
        <taxon>Bacteria</taxon>
        <taxon>Bacillati</taxon>
        <taxon>Actinomycetota</taxon>
        <taxon>Actinomycetes</taxon>
        <taxon>Streptosporangiales</taxon>
        <taxon>Thermomonosporaceae</taxon>
        <taxon>Actinoallomurus</taxon>
    </lineage>
</organism>
<dbReference type="SMART" id="SM00849">
    <property type="entry name" value="Lactamase_B"/>
    <property type="match status" value="1"/>
</dbReference>
<proteinExistence type="predicted"/>
<feature type="domain" description="Metallo-beta-lactamase" evidence="1">
    <location>
        <begin position="7"/>
        <end position="188"/>
    </location>
</feature>
<evidence type="ECO:0000259" key="1">
    <source>
        <dbReference type="SMART" id="SM00849"/>
    </source>
</evidence>
<dbReference type="InterPro" id="IPR001279">
    <property type="entry name" value="Metallo-B-lactamas"/>
</dbReference>
<keyword evidence="3" id="KW-1185">Reference proteome</keyword>
<protein>
    <submittedName>
        <fullName evidence="2">MBL fold metallo-hydrolase</fullName>
    </submittedName>
</protein>
<dbReference type="EMBL" id="BAABHJ010000002">
    <property type="protein sequence ID" value="GAA4603221.1"/>
    <property type="molecule type" value="Genomic_DNA"/>
</dbReference>
<gene>
    <name evidence="2" type="ORF">GCM10023195_10480</name>
</gene>
<name>A0ABP8TEK9_9ACTN</name>
<reference evidence="3" key="1">
    <citation type="journal article" date="2019" name="Int. J. Syst. Evol. Microbiol.">
        <title>The Global Catalogue of Microorganisms (GCM) 10K type strain sequencing project: providing services to taxonomists for standard genome sequencing and annotation.</title>
        <authorList>
            <consortium name="The Broad Institute Genomics Platform"/>
            <consortium name="The Broad Institute Genome Sequencing Center for Infectious Disease"/>
            <person name="Wu L."/>
            <person name="Ma J."/>
        </authorList>
    </citation>
    <scope>NUCLEOTIDE SEQUENCE [LARGE SCALE GENOMIC DNA]</scope>
    <source>
        <strain evidence="3">JCM 17938</strain>
    </source>
</reference>
<sequence>MKLTKLGHACVRLRKDDRAIVIDPGVYTPEADALDGADAILITHEHPDHLDADRIRRAQAEHPGLRIFANRAVAEQFPDLKIQQVGHGDRFSVAGFDVQVYGDLHAAGHPDVPPVANSGFLVDGEVFHPGDSLTVPARRVPTLLTPCDAPWLKGAEMVAYLREVAPDRAYSIHDAYVSELGMEVVGSWFEFEAERSGADLRVFRTGQTIDL</sequence>
<evidence type="ECO:0000313" key="2">
    <source>
        <dbReference type="EMBL" id="GAA4603221.1"/>
    </source>
</evidence>
<dbReference type="Proteomes" id="UP001500212">
    <property type="component" value="Unassembled WGS sequence"/>
</dbReference>
<dbReference type="Pfam" id="PF13483">
    <property type="entry name" value="Lactamase_B_3"/>
    <property type="match status" value="1"/>
</dbReference>